<dbReference type="PANTHER" id="PTHR42810:SF4">
    <property type="entry name" value="URIC ACID TRANSPORTER UACT"/>
    <property type="match status" value="1"/>
</dbReference>
<evidence type="ECO:0000256" key="1">
    <source>
        <dbReference type="ARBA" id="ARBA00004651"/>
    </source>
</evidence>
<dbReference type="RefSeq" id="WP_086714486.1">
    <property type="nucleotide sequence ID" value="NZ_AP025493.1"/>
</dbReference>
<keyword evidence="10" id="KW-1185">Reference proteome</keyword>
<feature type="transmembrane region" description="Helical" evidence="8">
    <location>
        <begin position="21"/>
        <end position="43"/>
    </location>
</feature>
<dbReference type="GO" id="GO:0042907">
    <property type="term" value="F:xanthine transmembrane transporter activity"/>
    <property type="evidence" value="ECO:0007669"/>
    <property type="project" value="TreeGrafter"/>
</dbReference>
<feature type="transmembrane region" description="Helical" evidence="8">
    <location>
        <begin position="101"/>
        <end position="121"/>
    </location>
</feature>
<keyword evidence="5 8" id="KW-0812">Transmembrane</keyword>
<comment type="similarity">
    <text evidence="2">Belongs to the nucleobase:cation symporter-2 (NCS2) (TC 2.A.40) family.</text>
</comment>
<feature type="transmembrane region" description="Helical" evidence="8">
    <location>
        <begin position="401"/>
        <end position="423"/>
    </location>
</feature>
<feature type="transmembrane region" description="Helical" evidence="8">
    <location>
        <begin position="373"/>
        <end position="389"/>
    </location>
</feature>
<reference evidence="9 10" key="1">
    <citation type="submission" date="2019-09" db="EMBL/GenBank/DDBJ databases">
        <title>Draft genome sequence of various Type strains from the CCUG.</title>
        <authorList>
            <person name="Pineiro-Iglesias B."/>
            <person name="Tunovic T."/>
            <person name="Unosson C."/>
            <person name="Inganas E."/>
            <person name="Ohlen M."/>
            <person name="Cardew S."/>
            <person name="Jensie-Markopoulos S."/>
            <person name="Salva-Serra F."/>
            <person name="Jaen-Luchoro D."/>
            <person name="Karlsson R."/>
            <person name="Svensson-Stadler L."/>
            <person name="Chun J."/>
            <person name="Moore E."/>
        </authorList>
    </citation>
    <scope>NUCLEOTIDE SEQUENCE [LARGE SCALE GENOMIC DNA]</scope>
    <source>
        <strain evidence="9 10">CCUG 56969T</strain>
    </source>
</reference>
<evidence type="ECO:0000256" key="3">
    <source>
        <dbReference type="ARBA" id="ARBA00022448"/>
    </source>
</evidence>
<dbReference type="AlphaFoldDB" id="A0A5M9P759"/>
<keyword evidence="4" id="KW-1003">Cell membrane</keyword>
<feature type="transmembrane region" description="Helical" evidence="8">
    <location>
        <begin position="128"/>
        <end position="149"/>
    </location>
</feature>
<feature type="transmembrane region" description="Helical" evidence="8">
    <location>
        <begin position="193"/>
        <end position="212"/>
    </location>
</feature>
<sequence length="483" mass="49760">MKLLYTLNERPPHGLTFLLALQHMLASIGGIVAVPLIVGASIGLPNTEIVSLINAALLASGIVTVAQCLGFGPVGIRLPVVMGSSFAFLGVAISIGNEGGVAAIMGSALIGSFVVIAASFYMDKVRKLFPTVVSGVVVTLIGLTILPVAMNWVGDSPANSEQFATLPKLFLALVSLGIVVGVSVYCKGAVAASAIVIGLAGGYIVALSLGMVDLEQISSAAWVGGPEPFKYGFTFSASAIISMSLVYIVVIAEATGDFMALGNNCQTKVSGKDLKRGLLGDGLGSTLSSILTAMPLASFSQNVGIVGITGVASRYVVAATGGLLILGGLFPKLAAIAVTIPKPVLGGVGFVMFGMIAYAGIRMLIKAADTKRNALVICVGLASGLAVTFEPRLLQHLPHDLANFLHSGITTGTIMTVLLNLVLPKSSRAEEQEALAESQAQVELEMKEQAEEALVSDEQLEIQQASTEIDVQAASENPEPKAN</sequence>
<evidence type="ECO:0000256" key="5">
    <source>
        <dbReference type="ARBA" id="ARBA00022692"/>
    </source>
</evidence>
<dbReference type="PROSITE" id="PS01116">
    <property type="entry name" value="XANTH_URACIL_PERMASE"/>
    <property type="match status" value="1"/>
</dbReference>
<gene>
    <name evidence="9" type="ORF">F4W18_03030</name>
</gene>
<feature type="transmembrane region" description="Helical" evidence="8">
    <location>
        <begin position="232"/>
        <end position="252"/>
    </location>
</feature>
<feature type="transmembrane region" description="Helical" evidence="8">
    <location>
        <begin position="344"/>
        <end position="361"/>
    </location>
</feature>
<keyword evidence="6 8" id="KW-1133">Transmembrane helix</keyword>
<dbReference type="InterPro" id="IPR006042">
    <property type="entry name" value="Xan_ur_permease"/>
</dbReference>
<dbReference type="NCBIfam" id="TIGR03173">
    <property type="entry name" value="pbuX"/>
    <property type="match status" value="1"/>
</dbReference>
<dbReference type="Proteomes" id="UP000322521">
    <property type="component" value="Unassembled WGS sequence"/>
</dbReference>
<keyword evidence="3" id="KW-0813">Transport</keyword>
<dbReference type="Pfam" id="PF00860">
    <property type="entry name" value="Xan_ur_permease"/>
    <property type="match status" value="1"/>
</dbReference>
<dbReference type="EMBL" id="VXJS01000001">
    <property type="protein sequence ID" value="KAA8681544.1"/>
    <property type="molecule type" value="Genomic_DNA"/>
</dbReference>
<name>A0A5M9P759_9VIBR</name>
<dbReference type="GO" id="GO:0005886">
    <property type="term" value="C:plasma membrane"/>
    <property type="evidence" value="ECO:0007669"/>
    <property type="project" value="UniProtKB-SubCell"/>
</dbReference>
<dbReference type="NCBIfam" id="TIGR00801">
    <property type="entry name" value="ncs2"/>
    <property type="match status" value="1"/>
</dbReference>
<protein>
    <submittedName>
        <fullName evidence="9">Purine permease</fullName>
    </submittedName>
</protein>
<comment type="caution">
    <text evidence="9">The sequence shown here is derived from an EMBL/GenBank/DDBJ whole genome shotgun (WGS) entry which is preliminary data.</text>
</comment>
<keyword evidence="7 8" id="KW-0472">Membrane</keyword>
<evidence type="ECO:0000256" key="4">
    <source>
        <dbReference type="ARBA" id="ARBA00022475"/>
    </source>
</evidence>
<dbReference type="OrthoDB" id="9805749at2"/>
<accession>A0A5M9P759</accession>
<feature type="transmembrane region" description="Helical" evidence="8">
    <location>
        <begin position="76"/>
        <end position="95"/>
    </location>
</feature>
<evidence type="ECO:0000313" key="10">
    <source>
        <dbReference type="Proteomes" id="UP000322521"/>
    </source>
</evidence>
<dbReference type="NCBIfam" id="NF037981">
    <property type="entry name" value="NCS2_1"/>
    <property type="match status" value="1"/>
</dbReference>
<evidence type="ECO:0000256" key="6">
    <source>
        <dbReference type="ARBA" id="ARBA00022989"/>
    </source>
</evidence>
<proteinExistence type="inferred from homology"/>
<evidence type="ECO:0000256" key="7">
    <source>
        <dbReference type="ARBA" id="ARBA00023136"/>
    </source>
</evidence>
<organism evidence="9 10">
    <name type="scientific">Vibrio gigantis</name>
    <dbReference type="NCBI Taxonomy" id="296199"/>
    <lineage>
        <taxon>Bacteria</taxon>
        <taxon>Pseudomonadati</taxon>
        <taxon>Pseudomonadota</taxon>
        <taxon>Gammaproteobacteria</taxon>
        <taxon>Vibrionales</taxon>
        <taxon>Vibrionaceae</taxon>
        <taxon>Vibrio</taxon>
    </lineage>
</organism>
<dbReference type="InterPro" id="IPR017588">
    <property type="entry name" value="UacT-like"/>
</dbReference>
<feature type="transmembrane region" description="Helical" evidence="8">
    <location>
        <begin position="49"/>
        <end position="69"/>
    </location>
</feature>
<feature type="transmembrane region" description="Helical" evidence="8">
    <location>
        <begin position="169"/>
        <end position="186"/>
    </location>
</feature>
<feature type="transmembrane region" description="Helical" evidence="8">
    <location>
        <begin position="315"/>
        <end position="338"/>
    </location>
</feature>
<evidence type="ECO:0000256" key="8">
    <source>
        <dbReference type="SAM" id="Phobius"/>
    </source>
</evidence>
<dbReference type="PANTHER" id="PTHR42810">
    <property type="entry name" value="PURINE PERMEASE C1399.01C-RELATED"/>
    <property type="match status" value="1"/>
</dbReference>
<comment type="subcellular location">
    <subcellularLocation>
        <location evidence="1">Cell membrane</location>
        <topology evidence="1">Multi-pass membrane protein</topology>
    </subcellularLocation>
</comment>
<evidence type="ECO:0000256" key="2">
    <source>
        <dbReference type="ARBA" id="ARBA00008821"/>
    </source>
</evidence>
<dbReference type="InterPro" id="IPR006043">
    <property type="entry name" value="NCS2"/>
</dbReference>
<evidence type="ECO:0000313" key="9">
    <source>
        <dbReference type="EMBL" id="KAA8681544.1"/>
    </source>
</evidence>